<protein>
    <submittedName>
        <fullName evidence="12">Mechanosensitive ion channel family protein</fullName>
    </submittedName>
</protein>
<keyword evidence="13" id="KW-1185">Reference proteome</keyword>
<feature type="transmembrane region" description="Helical" evidence="8">
    <location>
        <begin position="194"/>
        <end position="219"/>
    </location>
</feature>
<feature type="compositionally biased region" description="Basic and acidic residues" evidence="7">
    <location>
        <begin position="385"/>
        <end position="404"/>
    </location>
</feature>
<dbReference type="Proteomes" id="UP001596407">
    <property type="component" value="Unassembled WGS sequence"/>
</dbReference>
<keyword evidence="6 8" id="KW-0472">Membrane</keyword>
<evidence type="ECO:0000259" key="11">
    <source>
        <dbReference type="Pfam" id="PF21088"/>
    </source>
</evidence>
<comment type="caution">
    <text evidence="12">The sequence shown here is derived from an EMBL/GenBank/DDBJ whole genome shotgun (WGS) entry which is preliminary data.</text>
</comment>
<evidence type="ECO:0000256" key="1">
    <source>
        <dbReference type="ARBA" id="ARBA00004651"/>
    </source>
</evidence>
<feature type="domain" description="Mechanosensitive ion channel MscS C-terminal" evidence="10">
    <location>
        <begin position="280"/>
        <end position="364"/>
    </location>
</feature>
<dbReference type="InterPro" id="IPR011066">
    <property type="entry name" value="MscS_channel_C_sf"/>
</dbReference>
<dbReference type="InterPro" id="IPR049142">
    <property type="entry name" value="MS_channel_1st"/>
</dbReference>
<feature type="domain" description="Mechanosensitive ion channel transmembrane helices 2/3" evidence="11">
    <location>
        <begin position="169"/>
        <end position="204"/>
    </location>
</feature>
<dbReference type="InterPro" id="IPR045275">
    <property type="entry name" value="MscS_archaea/bacteria_type"/>
</dbReference>
<evidence type="ECO:0000256" key="5">
    <source>
        <dbReference type="ARBA" id="ARBA00022989"/>
    </source>
</evidence>
<feature type="transmembrane region" description="Helical" evidence="8">
    <location>
        <begin position="119"/>
        <end position="140"/>
    </location>
</feature>
<dbReference type="EMBL" id="JBHSZH010000005">
    <property type="protein sequence ID" value="MFC7082069.1"/>
    <property type="molecule type" value="Genomic_DNA"/>
</dbReference>
<proteinExistence type="inferred from homology"/>
<dbReference type="SUPFAM" id="SSF82861">
    <property type="entry name" value="Mechanosensitive channel protein MscS (YggB), transmembrane region"/>
    <property type="match status" value="1"/>
</dbReference>
<dbReference type="Gene3D" id="1.10.287.1260">
    <property type="match status" value="1"/>
</dbReference>
<name>A0ABD5WNI5_9EURY</name>
<feature type="region of interest" description="Disordered" evidence="7">
    <location>
        <begin position="368"/>
        <end position="404"/>
    </location>
</feature>
<evidence type="ECO:0000259" key="9">
    <source>
        <dbReference type="Pfam" id="PF00924"/>
    </source>
</evidence>
<dbReference type="InterPro" id="IPR049278">
    <property type="entry name" value="MS_channel_C"/>
</dbReference>
<dbReference type="Pfam" id="PF21082">
    <property type="entry name" value="MS_channel_3rd"/>
    <property type="match status" value="1"/>
</dbReference>
<dbReference type="Pfam" id="PF21088">
    <property type="entry name" value="MS_channel_1st"/>
    <property type="match status" value="1"/>
</dbReference>
<keyword evidence="5 8" id="KW-1133">Transmembrane helix</keyword>
<feature type="transmembrane region" description="Helical" evidence="8">
    <location>
        <begin position="86"/>
        <end position="113"/>
    </location>
</feature>
<comment type="similarity">
    <text evidence="2">Belongs to the MscS (TC 1.A.23) family.</text>
</comment>
<dbReference type="InterPro" id="IPR006685">
    <property type="entry name" value="MscS_channel_2nd"/>
</dbReference>
<evidence type="ECO:0000256" key="8">
    <source>
        <dbReference type="SAM" id="Phobius"/>
    </source>
</evidence>
<evidence type="ECO:0000256" key="7">
    <source>
        <dbReference type="SAM" id="MobiDB-lite"/>
    </source>
</evidence>
<evidence type="ECO:0000313" key="13">
    <source>
        <dbReference type="Proteomes" id="UP001596407"/>
    </source>
</evidence>
<gene>
    <name evidence="12" type="ORF">ACFQJ6_20240</name>
</gene>
<keyword evidence="3" id="KW-1003">Cell membrane</keyword>
<dbReference type="InterPro" id="IPR011014">
    <property type="entry name" value="MscS_channel_TM-2"/>
</dbReference>
<evidence type="ECO:0000313" key="12">
    <source>
        <dbReference type="EMBL" id="MFC7082069.1"/>
    </source>
</evidence>
<evidence type="ECO:0000256" key="2">
    <source>
        <dbReference type="ARBA" id="ARBA00008017"/>
    </source>
</evidence>
<dbReference type="RefSeq" id="WP_382210245.1">
    <property type="nucleotide sequence ID" value="NZ_JBHSZH010000005.1"/>
</dbReference>
<dbReference type="PANTHER" id="PTHR30221">
    <property type="entry name" value="SMALL-CONDUCTANCE MECHANOSENSITIVE CHANNEL"/>
    <property type="match status" value="1"/>
</dbReference>
<dbReference type="PANTHER" id="PTHR30221:SF20">
    <property type="entry name" value="SMALL-CONDUCTANCE MECHANOSENSITIVE CHANNEL"/>
    <property type="match status" value="1"/>
</dbReference>
<accession>A0ABD5WNI5</accession>
<dbReference type="GO" id="GO:0005886">
    <property type="term" value="C:plasma membrane"/>
    <property type="evidence" value="ECO:0007669"/>
    <property type="project" value="UniProtKB-SubCell"/>
</dbReference>
<dbReference type="Pfam" id="PF00924">
    <property type="entry name" value="MS_channel_2nd"/>
    <property type="match status" value="1"/>
</dbReference>
<keyword evidence="4 8" id="KW-0812">Transmembrane</keyword>
<feature type="domain" description="Mechanosensitive ion channel MscS" evidence="9">
    <location>
        <begin position="208"/>
        <end position="272"/>
    </location>
</feature>
<reference evidence="12 13" key="1">
    <citation type="journal article" date="2019" name="Int. J. Syst. Evol. Microbiol.">
        <title>The Global Catalogue of Microorganisms (GCM) 10K type strain sequencing project: providing services to taxonomists for standard genome sequencing and annotation.</title>
        <authorList>
            <consortium name="The Broad Institute Genomics Platform"/>
            <consortium name="The Broad Institute Genome Sequencing Center for Infectious Disease"/>
            <person name="Wu L."/>
            <person name="Ma J."/>
        </authorList>
    </citation>
    <scope>NUCLEOTIDE SEQUENCE [LARGE SCALE GENOMIC DNA]</scope>
    <source>
        <strain evidence="12 13">DT72</strain>
    </source>
</reference>
<dbReference type="InterPro" id="IPR010920">
    <property type="entry name" value="LSM_dom_sf"/>
</dbReference>
<dbReference type="SUPFAM" id="SSF50182">
    <property type="entry name" value="Sm-like ribonucleoproteins"/>
    <property type="match status" value="1"/>
</dbReference>
<evidence type="ECO:0000256" key="6">
    <source>
        <dbReference type="ARBA" id="ARBA00023136"/>
    </source>
</evidence>
<feature type="transmembrane region" description="Helical" evidence="8">
    <location>
        <begin position="161"/>
        <end position="182"/>
    </location>
</feature>
<dbReference type="Gene3D" id="2.30.30.60">
    <property type="match status" value="1"/>
</dbReference>
<evidence type="ECO:0000256" key="4">
    <source>
        <dbReference type="ARBA" id="ARBA00022692"/>
    </source>
</evidence>
<dbReference type="SUPFAM" id="SSF82689">
    <property type="entry name" value="Mechanosensitive channel protein MscS (YggB), C-terminal domain"/>
    <property type="match status" value="1"/>
</dbReference>
<sequence length="404" mass="44691">MVAWPRQILSVLEGVSQTEMQLVASALLVTAGVAATRLLAPLAVRLVHETLTEAVVRGQVERAVELVAENVPWRVPAWLFVRALQAVVLGFTGPALLAVWGQFGLLLTLFGLFQESIPVLVQIGLTAVLVLGAYVGTDVLENWLVRFTEQSDRLTKHQEEISIRVLQLVIFTAVGLVVLSIWNVDLSGLLVGAGFLGIVVGMAARQTLGSLIAGFVLMFSRPFEIGDWVEIDDYEGIVTDITITNTRVENFDGEFVIIPNDKVGDSTVINRTKKGRIRLRLDVGIDYDADVETAIDIAEDAMNDVESVMVVPTPDAYPKRFGDSAVVLELRFWIDKPSARRKTKAIAAVVREVKAAYDREGIKIPYPQRELAGREETQGFRVHRDRTPDERREPAETRSRVNPE</sequence>
<organism evidence="12 13">
    <name type="scientific">Halorussus caseinilyticus</name>
    <dbReference type="NCBI Taxonomy" id="3034025"/>
    <lineage>
        <taxon>Archaea</taxon>
        <taxon>Methanobacteriati</taxon>
        <taxon>Methanobacteriota</taxon>
        <taxon>Stenosarchaea group</taxon>
        <taxon>Halobacteria</taxon>
        <taxon>Halobacteriales</taxon>
        <taxon>Haladaptataceae</taxon>
        <taxon>Halorussus</taxon>
    </lineage>
</organism>
<dbReference type="Gene3D" id="3.30.70.100">
    <property type="match status" value="1"/>
</dbReference>
<comment type="subcellular location">
    <subcellularLocation>
        <location evidence="1">Cell membrane</location>
        <topology evidence="1">Multi-pass membrane protein</topology>
    </subcellularLocation>
</comment>
<evidence type="ECO:0000259" key="10">
    <source>
        <dbReference type="Pfam" id="PF21082"/>
    </source>
</evidence>
<dbReference type="InterPro" id="IPR023408">
    <property type="entry name" value="MscS_beta-dom_sf"/>
</dbReference>
<dbReference type="AlphaFoldDB" id="A0ABD5WNI5"/>
<evidence type="ECO:0000256" key="3">
    <source>
        <dbReference type="ARBA" id="ARBA00022475"/>
    </source>
</evidence>